<comment type="caution">
    <text evidence="2">The sequence shown here is derived from an EMBL/GenBank/DDBJ whole genome shotgun (WGS) entry which is preliminary data.</text>
</comment>
<proteinExistence type="predicted"/>
<dbReference type="SUPFAM" id="SSF53597">
    <property type="entry name" value="Dihydrofolate reductase-like"/>
    <property type="match status" value="1"/>
</dbReference>
<dbReference type="STRING" id="1802624.A2982_02060"/>
<dbReference type="InterPro" id="IPR024072">
    <property type="entry name" value="DHFR-like_dom_sf"/>
</dbReference>
<dbReference type="GO" id="GO:0009231">
    <property type="term" value="P:riboflavin biosynthetic process"/>
    <property type="evidence" value="ECO:0007669"/>
    <property type="project" value="InterPro"/>
</dbReference>
<evidence type="ECO:0000313" key="3">
    <source>
        <dbReference type="Proteomes" id="UP000178771"/>
    </source>
</evidence>
<protein>
    <recommendedName>
        <fullName evidence="1">Bacterial bifunctional deaminase-reductase C-terminal domain-containing protein</fullName>
    </recommendedName>
</protein>
<dbReference type="PANTHER" id="PTHR38011">
    <property type="entry name" value="DIHYDROFOLATE REDUCTASE FAMILY PROTEIN (AFU_ORTHOLOGUE AFUA_8G06820)"/>
    <property type="match status" value="1"/>
</dbReference>
<dbReference type="PANTHER" id="PTHR38011:SF11">
    <property type="entry name" value="2,5-DIAMINO-6-RIBOSYLAMINO-4(3H)-PYRIMIDINONE 5'-PHOSPHATE REDUCTASE"/>
    <property type="match status" value="1"/>
</dbReference>
<dbReference type="GO" id="GO:0008703">
    <property type="term" value="F:5-amino-6-(5-phosphoribosylamino)uracil reductase activity"/>
    <property type="evidence" value="ECO:0007669"/>
    <property type="project" value="InterPro"/>
</dbReference>
<dbReference type="AlphaFoldDB" id="A0A1F4V3L0"/>
<accession>A0A1F4V3L0</accession>
<organism evidence="2 3">
    <name type="scientific">candidate division WWE3 bacterium RIFCSPLOWO2_01_FULL_39_13</name>
    <dbReference type="NCBI Taxonomy" id="1802624"/>
    <lineage>
        <taxon>Bacteria</taxon>
        <taxon>Katanobacteria</taxon>
    </lineage>
</organism>
<dbReference type="Gene3D" id="3.40.430.10">
    <property type="entry name" value="Dihydrofolate Reductase, subunit A"/>
    <property type="match status" value="1"/>
</dbReference>
<dbReference type="InterPro" id="IPR050765">
    <property type="entry name" value="Riboflavin_Biosynth_HTPR"/>
</dbReference>
<feature type="domain" description="Bacterial bifunctional deaminase-reductase C-terminal" evidence="1">
    <location>
        <begin position="2"/>
        <end position="162"/>
    </location>
</feature>
<dbReference type="Proteomes" id="UP000178771">
    <property type="component" value="Unassembled WGS sequence"/>
</dbReference>
<name>A0A1F4V3L0_UNCKA</name>
<evidence type="ECO:0000259" key="1">
    <source>
        <dbReference type="Pfam" id="PF01872"/>
    </source>
</evidence>
<dbReference type="EMBL" id="MEVH01000016">
    <property type="protein sequence ID" value="OGC51640.1"/>
    <property type="molecule type" value="Genomic_DNA"/>
</dbReference>
<evidence type="ECO:0000313" key="2">
    <source>
        <dbReference type="EMBL" id="OGC51640.1"/>
    </source>
</evidence>
<reference evidence="2 3" key="1">
    <citation type="journal article" date="2016" name="Nat. Commun.">
        <title>Thousands of microbial genomes shed light on interconnected biogeochemical processes in an aquifer system.</title>
        <authorList>
            <person name="Anantharaman K."/>
            <person name="Brown C.T."/>
            <person name="Hug L.A."/>
            <person name="Sharon I."/>
            <person name="Castelle C.J."/>
            <person name="Probst A.J."/>
            <person name="Thomas B.C."/>
            <person name="Singh A."/>
            <person name="Wilkins M.J."/>
            <person name="Karaoz U."/>
            <person name="Brodie E.L."/>
            <person name="Williams K.H."/>
            <person name="Hubbard S.S."/>
            <person name="Banfield J.F."/>
        </authorList>
    </citation>
    <scope>NUCLEOTIDE SEQUENCE [LARGE SCALE GENOMIC DNA]</scope>
</reference>
<dbReference type="InterPro" id="IPR002734">
    <property type="entry name" value="RibDG_C"/>
</dbReference>
<dbReference type="Pfam" id="PF01872">
    <property type="entry name" value="RibD_C"/>
    <property type="match status" value="1"/>
</dbReference>
<sequence>MKVVLYMAITANGYIAKPDGNTDWVCETDWNELEKFVGNSDTVLMGKKTWQVSGDDFPYGSCLNVVMTNDILLLSKKEEKVMFTDKSPRALVKALGLRGFSRLLIIGGGITNSIFAKSGVIDEVLLSVHPLIFGKGIKLFADSDFGLSLKLLTVKTLNEGLVQLRYQVKK</sequence>
<gene>
    <name evidence="2" type="ORF">A2982_02060</name>
</gene>